<sequence>MIEGNIKKLIHTYGHTNCGLRQEELCEKIKKIISEHKNIIFEHMDTRSKKKWSKEWDSQRSKYFSRLYQEEGFINMCFPNKYPKKNQSLNQLLSKHIEFCKEKDQRLSVIGKNREYSVCLEYNKWIIAEKTSFTSEYLQNVKIYKINNVKKYFSTKEHPEGYNPLTTYHGIKLNCEIYNPESSSYQPIPVENTLPNSIHPPTAHDVRHESQKIGGKSMPDEDGEVKKNKPNVQILHQTEASSSDSQTSSLTNTNVDGTPNGKLTDLKAKVTDSQVNAQGPTGKSAEATDTIAPSFQQIPEPPSSISLKDSLVAKVPDTLPSVNKDQGTVSDVTPSTTSATSGTIHSTKDVRSPLAPDLSLDQSQTQPPSVAPVTDKYSQESTPPDLVSKSTHHGSSLNSASDPVLAPSQTEASNSNASETSSKATISTPGPSLSQDSHLSTPSTPSTQPVVTTSIDTTLILTTASVSGPPTIAVSVMSTNTVPSITGIKSTTGGIGETNEPLTTISDSQDTNFAYPKIQDSVLPPNTGNTSQTNTTHGAQFPDTPFSAASANLNVIVLHDLLPALSSGSPPLYLPISYPGLSSGVSPVGLPPVLPVIPAIVAKPGGNKIRASPKDTTKVSSTSLPKGTQPSDKSIITPTKSPPLSSIIPTIYTPFGFLLGRRRKRKKRDLRSTFVIPEESTYESPNIALHEWEDHNLLEQTVKNEEYVKLLKINRYKQEMQKRKKENKKTLIEVHMEVLEEYKSDEWELHKGDFLEICLRGFINEENDTYLKLPNSELTINNINEKTIEDIQKQEILWNNWIENHRNILEQWKKEEWFHILKNKWRNEEQKYKEKNDKLQENMLNEQETYSIVSQKEIWKQWISKQAAIIDIFNKEDWFKSMVYVQDKEKNNYHINEYNDISVTSKTELKNEKSNQEYSRSKDIIQKLMVQIHMMVLEESIKEDIIKHKEVCIDNFIEDIHTQNNYDEKRNMPQSDIDNFKNTKPDFPCIHARKCAKIYEENIVNCSIFEDEFCKKLTWKGMEWNGMERSRMEWNEMEWNGMEWNEPVSNGMEWNGMEWKGMEWVQFEWNGKEWNQPECNGMEWNGMEWNGMEWNGMDSTQMEWKGME</sequence>
<feature type="compositionally biased region" description="Basic and acidic residues" evidence="2">
    <location>
        <begin position="202"/>
        <end position="211"/>
    </location>
</feature>
<reference evidence="4" key="1">
    <citation type="submission" date="2016-05" db="EMBL/GenBank/DDBJ databases">
        <authorList>
            <person name="Naeem Raeece"/>
        </authorList>
    </citation>
    <scope>NUCLEOTIDE SEQUENCE [LARGE SCALE GENOMIC DNA]</scope>
</reference>
<protein>
    <submittedName>
        <fullName evidence="3">STP1 protein</fullName>
    </submittedName>
</protein>
<gene>
    <name evidence="3" type="ORF">POVWA2_084790</name>
</gene>
<feature type="region of interest" description="Disordered" evidence="2">
    <location>
        <begin position="318"/>
        <end position="450"/>
    </location>
</feature>
<dbReference type="AlphaFoldDB" id="A0A1A9AQJ4"/>
<dbReference type="EMBL" id="FLRE01002303">
    <property type="protein sequence ID" value="SBT58392.1"/>
    <property type="molecule type" value="Genomic_DNA"/>
</dbReference>
<evidence type="ECO:0000313" key="4">
    <source>
        <dbReference type="Proteomes" id="UP000078550"/>
    </source>
</evidence>
<feature type="compositionally biased region" description="Low complexity" evidence="2">
    <location>
        <begin position="410"/>
        <end position="422"/>
    </location>
</feature>
<feature type="region of interest" description="Disordered" evidence="2">
    <location>
        <begin position="186"/>
        <end position="264"/>
    </location>
</feature>
<proteinExistence type="predicted"/>
<accession>A0A1A9AQJ4</accession>
<feature type="compositionally biased region" description="Polar residues" evidence="2">
    <location>
        <begin position="320"/>
        <end position="345"/>
    </location>
</feature>
<feature type="coiled-coil region" evidence="1">
    <location>
        <begin position="822"/>
        <end position="849"/>
    </location>
</feature>
<dbReference type="Proteomes" id="UP000078550">
    <property type="component" value="Unassembled WGS sequence"/>
</dbReference>
<evidence type="ECO:0000256" key="2">
    <source>
        <dbReference type="SAM" id="MobiDB-lite"/>
    </source>
</evidence>
<organism evidence="3 4">
    <name type="scientific">Plasmodium ovale wallikeri</name>
    <dbReference type="NCBI Taxonomy" id="864142"/>
    <lineage>
        <taxon>Eukaryota</taxon>
        <taxon>Sar</taxon>
        <taxon>Alveolata</taxon>
        <taxon>Apicomplexa</taxon>
        <taxon>Aconoidasida</taxon>
        <taxon>Haemosporida</taxon>
        <taxon>Plasmodiidae</taxon>
        <taxon>Plasmodium</taxon>
        <taxon>Plasmodium (Plasmodium)</taxon>
    </lineage>
</organism>
<name>A0A1A9AQJ4_PLAOA</name>
<keyword evidence="1" id="KW-0175">Coiled coil</keyword>
<feature type="compositionally biased region" description="Polar residues" evidence="2">
    <location>
        <begin position="618"/>
        <end position="639"/>
    </location>
</feature>
<evidence type="ECO:0000256" key="1">
    <source>
        <dbReference type="SAM" id="Coils"/>
    </source>
</evidence>
<feature type="region of interest" description="Disordered" evidence="2">
    <location>
        <begin position="608"/>
        <end position="639"/>
    </location>
</feature>
<evidence type="ECO:0000313" key="3">
    <source>
        <dbReference type="EMBL" id="SBT58392.1"/>
    </source>
</evidence>
<feature type="compositionally biased region" description="Polar residues" evidence="2">
    <location>
        <begin position="423"/>
        <end position="439"/>
    </location>
</feature>
<feature type="compositionally biased region" description="Low complexity" evidence="2">
    <location>
        <begin position="238"/>
        <end position="253"/>
    </location>
</feature>
<feature type="compositionally biased region" description="Low complexity" evidence="2">
    <location>
        <begin position="440"/>
        <end position="450"/>
    </location>
</feature>